<dbReference type="PROSITE" id="PS50850">
    <property type="entry name" value="MFS"/>
    <property type="match status" value="1"/>
</dbReference>
<evidence type="ECO:0000256" key="1">
    <source>
        <dbReference type="ARBA" id="ARBA00004141"/>
    </source>
</evidence>
<reference evidence="8" key="1">
    <citation type="submission" date="2014-08" db="EMBL/GenBank/DDBJ databases">
        <title>Draft genome sequences of Sphingobium herbicidovorans.</title>
        <authorList>
            <person name="Gan H.M."/>
            <person name="Gan H.Y."/>
            <person name="Savka M.A."/>
        </authorList>
    </citation>
    <scope>NUCLEOTIDE SEQUENCE [LARGE SCALE GENOMIC DNA]</scope>
    <source>
        <strain evidence="8">NBRC 16415</strain>
    </source>
</reference>
<gene>
    <name evidence="8" type="ORF">BV98_003906</name>
</gene>
<dbReference type="RefSeq" id="WP_051908622.1">
    <property type="nucleotide sequence ID" value="NZ_BCZD01000016.1"/>
</dbReference>
<dbReference type="GO" id="GO:0016020">
    <property type="term" value="C:membrane"/>
    <property type="evidence" value="ECO:0007669"/>
    <property type="project" value="UniProtKB-SubCell"/>
</dbReference>
<dbReference type="AlphaFoldDB" id="A0A086P4K5"/>
<keyword evidence="4 6" id="KW-1133">Transmembrane helix</keyword>
<feature type="transmembrane region" description="Helical" evidence="6">
    <location>
        <begin position="71"/>
        <end position="91"/>
    </location>
</feature>
<dbReference type="SUPFAM" id="SSF103473">
    <property type="entry name" value="MFS general substrate transporter"/>
    <property type="match status" value="1"/>
</dbReference>
<evidence type="ECO:0000259" key="7">
    <source>
        <dbReference type="PROSITE" id="PS50850"/>
    </source>
</evidence>
<dbReference type="Proteomes" id="UP000024284">
    <property type="component" value="Unassembled WGS sequence"/>
</dbReference>
<comment type="subcellular location">
    <subcellularLocation>
        <location evidence="1">Membrane</location>
        <topology evidence="1">Multi-pass membrane protein</topology>
    </subcellularLocation>
</comment>
<feature type="transmembrane region" description="Helical" evidence="6">
    <location>
        <begin position="103"/>
        <end position="122"/>
    </location>
</feature>
<keyword evidence="9" id="KW-1185">Reference proteome</keyword>
<feature type="transmembrane region" description="Helical" evidence="6">
    <location>
        <begin position="128"/>
        <end position="149"/>
    </location>
</feature>
<dbReference type="PATRIC" id="fig|1219045.3.peg.3964"/>
<evidence type="ECO:0000256" key="2">
    <source>
        <dbReference type="ARBA" id="ARBA00022448"/>
    </source>
</evidence>
<evidence type="ECO:0000313" key="8">
    <source>
        <dbReference type="EMBL" id="KFG88323.1"/>
    </source>
</evidence>
<protein>
    <submittedName>
        <fullName evidence="8">Major facilitator superfamily transporter</fullName>
    </submittedName>
</protein>
<keyword evidence="2" id="KW-0813">Transport</keyword>
<feature type="transmembrane region" description="Helical" evidence="6">
    <location>
        <begin position="421"/>
        <end position="437"/>
    </location>
</feature>
<evidence type="ECO:0000256" key="5">
    <source>
        <dbReference type="ARBA" id="ARBA00023136"/>
    </source>
</evidence>
<evidence type="ECO:0000256" key="4">
    <source>
        <dbReference type="ARBA" id="ARBA00022989"/>
    </source>
</evidence>
<evidence type="ECO:0000256" key="6">
    <source>
        <dbReference type="SAM" id="Phobius"/>
    </source>
</evidence>
<feature type="domain" description="Major facilitator superfamily (MFS) profile" evidence="7">
    <location>
        <begin position="35"/>
        <end position="438"/>
    </location>
</feature>
<dbReference type="STRING" id="76947.GCA_002080435_03830"/>
<feature type="transmembrane region" description="Helical" evidence="6">
    <location>
        <begin position="161"/>
        <end position="183"/>
    </location>
</feature>
<dbReference type="InterPro" id="IPR020846">
    <property type="entry name" value="MFS_dom"/>
</dbReference>
<dbReference type="PANTHER" id="PTHR23505">
    <property type="entry name" value="SPINSTER"/>
    <property type="match status" value="1"/>
</dbReference>
<sequence>MTNQVPLTAPDAHLAMGVEAPDQSERSLKRRRTAMLLMLAFIYSLNYLDRQIVIILQEPIKADFGLADWELGLLTGGAFGLFYTAMGIPIAHVIDRGVNRVRLIAAFTATWSAMTALCGLTRSFAQFFGARMGVGLAEAGFAPAAHSLISDLYPPRERPAAAGLFAIGVPVGIMAGLSIGGIVAQATDWRTALLVAGLPGIIIAIIFPLVAHEPFRGGTEDVPVSPSNGQQPISFLQGIRILAQRRAFVQVVAGSAAIAFAQSGIASWMPSFLIRNHGMNLAQVGVSLGLLTGVCGAIGTWAGGWQGTRLSRSGLHMALWLPIGGILLCAPLYIGTLLMADGQSALLMLIPTFILGALWTAPSIALTQSLAPVAMRARASAVYIVAANLIGVSMGPLVAGMLSDWFAHLRGGDAAMGLRDALMSITFFFVLGAWHWTSAARTLRSEN</sequence>
<dbReference type="eggNOG" id="COG2814">
    <property type="taxonomic scope" value="Bacteria"/>
</dbReference>
<dbReference type="InterPro" id="IPR044770">
    <property type="entry name" value="MFS_spinster-like"/>
</dbReference>
<feature type="transmembrane region" description="Helical" evidence="6">
    <location>
        <begin position="379"/>
        <end position="401"/>
    </location>
</feature>
<comment type="caution">
    <text evidence="8">The sequence shown here is derived from an EMBL/GenBank/DDBJ whole genome shotgun (WGS) entry which is preliminary data.</text>
</comment>
<dbReference type="InterPro" id="IPR036259">
    <property type="entry name" value="MFS_trans_sf"/>
</dbReference>
<feature type="transmembrane region" description="Helical" evidence="6">
    <location>
        <begin position="346"/>
        <end position="367"/>
    </location>
</feature>
<feature type="transmembrane region" description="Helical" evidence="6">
    <location>
        <begin position="189"/>
        <end position="210"/>
    </location>
</feature>
<name>A0A086P4K5_SPHHM</name>
<dbReference type="Gene3D" id="1.20.1250.20">
    <property type="entry name" value="MFS general substrate transporter like domains"/>
    <property type="match status" value="1"/>
</dbReference>
<organism evidence="8 9">
    <name type="scientific">Sphingobium herbicidovorans (strain ATCC 700291 / DSM 11019 / CCUG 56400 / KCTC 2939 / LMG 18315 / NBRC 16415 / MH)</name>
    <name type="common">Sphingomonas herbicidovorans</name>
    <dbReference type="NCBI Taxonomy" id="1219045"/>
    <lineage>
        <taxon>Bacteria</taxon>
        <taxon>Pseudomonadati</taxon>
        <taxon>Pseudomonadota</taxon>
        <taxon>Alphaproteobacteria</taxon>
        <taxon>Sphingomonadales</taxon>
        <taxon>Sphingomonadaceae</taxon>
        <taxon>Sphingobium</taxon>
    </lineage>
</organism>
<dbReference type="PANTHER" id="PTHR23505:SF79">
    <property type="entry name" value="PROTEIN SPINSTER"/>
    <property type="match status" value="1"/>
</dbReference>
<dbReference type="InterPro" id="IPR011701">
    <property type="entry name" value="MFS"/>
</dbReference>
<keyword evidence="3 6" id="KW-0812">Transmembrane</keyword>
<accession>A0A086P4K5</accession>
<keyword evidence="5 6" id="KW-0472">Membrane</keyword>
<dbReference type="Pfam" id="PF07690">
    <property type="entry name" value="MFS_1"/>
    <property type="match status" value="1"/>
</dbReference>
<evidence type="ECO:0000313" key="9">
    <source>
        <dbReference type="Proteomes" id="UP000024284"/>
    </source>
</evidence>
<dbReference type="EMBL" id="JFZA02000062">
    <property type="protein sequence ID" value="KFG88323.1"/>
    <property type="molecule type" value="Genomic_DNA"/>
</dbReference>
<proteinExistence type="predicted"/>
<feature type="transmembrane region" description="Helical" evidence="6">
    <location>
        <begin position="281"/>
        <end position="305"/>
    </location>
</feature>
<evidence type="ECO:0000256" key="3">
    <source>
        <dbReference type="ARBA" id="ARBA00022692"/>
    </source>
</evidence>
<dbReference type="GO" id="GO:0022857">
    <property type="term" value="F:transmembrane transporter activity"/>
    <property type="evidence" value="ECO:0007669"/>
    <property type="project" value="InterPro"/>
</dbReference>
<feature type="transmembrane region" description="Helical" evidence="6">
    <location>
        <begin position="34"/>
        <end position="56"/>
    </location>
</feature>
<feature type="transmembrane region" description="Helical" evidence="6">
    <location>
        <begin position="317"/>
        <end position="340"/>
    </location>
</feature>
<feature type="transmembrane region" description="Helical" evidence="6">
    <location>
        <begin position="247"/>
        <end position="269"/>
    </location>
</feature>
<dbReference type="OrthoDB" id="7497327at2"/>
<dbReference type="CDD" id="cd17328">
    <property type="entry name" value="MFS_spinster_like"/>
    <property type="match status" value="1"/>
</dbReference>